<dbReference type="GO" id="GO:0032298">
    <property type="term" value="P:positive regulation of DNA-templated DNA replication initiation"/>
    <property type="evidence" value="ECO:0007669"/>
    <property type="project" value="TreeGrafter"/>
</dbReference>
<dbReference type="Gene3D" id="3.40.50.10110">
    <property type="entry name" value="DNA polymerase III subunit chi"/>
    <property type="match status" value="1"/>
</dbReference>
<reference evidence="1 2" key="1">
    <citation type="submission" date="2018-05" db="EMBL/GenBank/DDBJ databases">
        <title>Leucothrix arctica sp. nov., isolated from Arctic seawater.</title>
        <authorList>
            <person name="Choi A."/>
            <person name="Baek K."/>
        </authorList>
    </citation>
    <scope>NUCLEOTIDE SEQUENCE [LARGE SCALE GENOMIC DNA]</scope>
    <source>
        <strain evidence="1 2">JCM 18388</strain>
    </source>
</reference>
<dbReference type="RefSeq" id="WP_109838681.1">
    <property type="nucleotide sequence ID" value="NZ_QGKM01000052.1"/>
</dbReference>
<protein>
    <submittedName>
        <fullName evidence="1">DNA polymerase III subunit chi</fullName>
    </submittedName>
</protein>
<dbReference type="Proteomes" id="UP000245539">
    <property type="component" value="Unassembled WGS sequence"/>
</dbReference>
<dbReference type="Pfam" id="PF04364">
    <property type="entry name" value="DNA_pol3_chi"/>
    <property type="match status" value="1"/>
</dbReference>
<dbReference type="PANTHER" id="PTHR38767:SF1">
    <property type="entry name" value="DNA POLYMERASE III SUBUNIT CHI"/>
    <property type="match status" value="1"/>
</dbReference>
<dbReference type="SUPFAM" id="SSF102400">
    <property type="entry name" value="DNA polymerase III chi subunit"/>
    <property type="match status" value="1"/>
</dbReference>
<organism evidence="1 2">
    <name type="scientific">Leucothrix pacifica</name>
    <dbReference type="NCBI Taxonomy" id="1247513"/>
    <lineage>
        <taxon>Bacteria</taxon>
        <taxon>Pseudomonadati</taxon>
        <taxon>Pseudomonadota</taxon>
        <taxon>Gammaproteobacteria</taxon>
        <taxon>Thiotrichales</taxon>
        <taxon>Thiotrichaceae</taxon>
        <taxon>Leucothrix</taxon>
    </lineage>
</organism>
<proteinExistence type="predicted"/>
<accession>A0A317C978</accession>
<dbReference type="AlphaFoldDB" id="A0A317C978"/>
<dbReference type="InterPro" id="IPR007459">
    <property type="entry name" value="DNA_pol3_chi"/>
</dbReference>
<comment type="caution">
    <text evidence="1">The sequence shown here is derived from an EMBL/GenBank/DDBJ whole genome shotgun (WGS) entry which is preliminary data.</text>
</comment>
<dbReference type="GO" id="GO:0003887">
    <property type="term" value="F:DNA-directed DNA polymerase activity"/>
    <property type="evidence" value="ECO:0007669"/>
    <property type="project" value="InterPro"/>
</dbReference>
<dbReference type="PANTHER" id="PTHR38767">
    <property type="entry name" value="DNA POLYMERASE III SUBUNIT CHI"/>
    <property type="match status" value="1"/>
</dbReference>
<dbReference type="GO" id="GO:0006260">
    <property type="term" value="P:DNA replication"/>
    <property type="evidence" value="ECO:0007669"/>
    <property type="project" value="InterPro"/>
</dbReference>
<keyword evidence="2" id="KW-1185">Reference proteome</keyword>
<name>A0A317C978_9GAMM</name>
<dbReference type="GO" id="GO:0003677">
    <property type="term" value="F:DNA binding"/>
    <property type="evidence" value="ECO:0007669"/>
    <property type="project" value="InterPro"/>
</dbReference>
<dbReference type="OrthoDB" id="5297568at2"/>
<evidence type="ECO:0000313" key="2">
    <source>
        <dbReference type="Proteomes" id="UP000245539"/>
    </source>
</evidence>
<dbReference type="EMBL" id="QGKM01000052">
    <property type="protein sequence ID" value="PWQ94919.1"/>
    <property type="molecule type" value="Genomic_DNA"/>
</dbReference>
<dbReference type="InterPro" id="IPR036768">
    <property type="entry name" value="PolIII_chi_sf"/>
</dbReference>
<evidence type="ECO:0000313" key="1">
    <source>
        <dbReference type="EMBL" id="PWQ94919.1"/>
    </source>
</evidence>
<sequence length="139" mass="16524">MTEISFYVGKNNTLRDRLILACRVTQKAFDKGYHVHIHTDSESTSRQLDDLLWTWHPSSFIPHALADNADQERVIIAHDFEPNQNCDYLINLSNEQPKFFSRFERMGEILDQTPDILTDGRKRYAYYRDRGYTLKYYQL</sequence>
<gene>
    <name evidence="1" type="ORF">DKW60_16070</name>
</gene>